<dbReference type="PROSITE" id="PS00455">
    <property type="entry name" value="AMP_BINDING"/>
    <property type="match status" value="1"/>
</dbReference>
<dbReference type="PROSITE" id="PS00012">
    <property type="entry name" value="PHOSPHOPANTETHEINE"/>
    <property type="match status" value="1"/>
</dbReference>
<dbReference type="InterPro" id="IPR023213">
    <property type="entry name" value="CAT-like_dom_sf"/>
</dbReference>
<dbReference type="InterPro" id="IPR001242">
    <property type="entry name" value="Condensation_dom"/>
</dbReference>
<evidence type="ECO:0000256" key="2">
    <source>
        <dbReference type="ARBA" id="ARBA00022450"/>
    </source>
</evidence>
<dbReference type="CDD" id="cd19540">
    <property type="entry name" value="LCL_NRPS-like"/>
    <property type="match status" value="1"/>
</dbReference>
<feature type="domain" description="Carrier" evidence="4">
    <location>
        <begin position="1"/>
        <end position="48"/>
    </location>
</feature>
<dbReference type="Pfam" id="PF00668">
    <property type="entry name" value="Condensation"/>
    <property type="match status" value="1"/>
</dbReference>
<proteinExistence type="predicted"/>
<sequence length="895" mass="96014">FFDLGGNSLSAMRVIAGIRDTLHIDVDVRWMFQTPTVAGLAASMQSEGSGSRRPTLAAVERPDVVPLSFAQSRLWFLYQLDGPSATYNMPLVLRLTGSVDMDALGIAVTDVIARHEALRTTFPDTDGIAYQHVVPVDHLNPGWHVTDATEWTRTRLDQEVAAAARHGFDLSVEIPIRAQVYQVTAHECVLVLLMHHIAADGWSWAPLIRDLDAAYSARQEGRAPDWAPLPVQYADYTLWQRDWLGDLDDPGSELNTQLAYWERSLAGLPDRLSLPTDRPYPPVADGRGDRASFELSPHLHQQLQQLARDHDATVFMVFQASLAVLLSKISGSTDIAVGYPIAGRTDEALNDLVGFFVNTLVLRTDLAGNPTFAQVLTQVRERCLQAYAHQDVPFEVLVDRLAPTRSLSHHPLFQVELAWHETTNADATAEDVTGVDIAPMDIDTGTVRFDLTWSLTEQIDSDGHPAGITGVLGYRTDIIDARTAGTFTTRLQRVLTAIVNDPTIGVGSVELLDDAERRMLARTGNHVTITASTPGISIPELFAQQVERTPDAVAVLFGDRSWTYRELDEASGRLAGALIQAGVRSGDRVGLLLPRSDVAIAAVTAVLQIGAAYVPLDAAHPDERLRFVLADSAPVAVLTTTRALDQVTALLGSAGLTGVVVLDVADPMIESGPVATVPFPMASQLAYLMYTSGTTGVPKGVAVSHSGFAEFVATHVERAGISAQSRILQFAPLVFDVSAGNLWCALLTGAAAVVPTEEQAVPGIGLSGFIAQSGVTHLPLTPSALSMLTPRDVDATVTVIVGGEPCSAELADAWAADHTMINVYGPTETTVWVSMSSPLVAKSGVPSIGSPMSGVALMVLDDRLQQVPVGVIGELYVAGLYVARGYWDRPGLTAS</sequence>
<dbReference type="SUPFAM" id="SSF56801">
    <property type="entry name" value="Acetyl-CoA synthetase-like"/>
    <property type="match status" value="1"/>
</dbReference>
<organism evidence="5 6">
    <name type="scientific">Nocardia acididurans</name>
    <dbReference type="NCBI Taxonomy" id="2802282"/>
    <lineage>
        <taxon>Bacteria</taxon>
        <taxon>Bacillati</taxon>
        <taxon>Actinomycetota</taxon>
        <taxon>Actinomycetes</taxon>
        <taxon>Mycobacteriales</taxon>
        <taxon>Nocardiaceae</taxon>
        <taxon>Nocardia</taxon>
    </lineage>
</organism>
<dbReference type="Pfam" id="PF00550">
    <property type="entry name" value="PP-binding"/>
    <property type="match status" value="1"/>
</dbReference>
<keyword evidence="3" id="KW-0597">Phosphoprotein</keyword>
<dbReference type="EMBL" id="JAERRJ010000041">
    <property type="protein sequence ID" value="MBL1080339.1"/>
    <property type="molecule type" value="Genomic_DNA"/>
</dbReference>
<dbReference type="SUPFAM" id="SSF52777">
    <property type="entry name" value="CoA-dependent acyltransferases"/>
    <property type="match status" value="2"/>
</dbReference>
<dbReference type="SUPFAM" id="SSF47336">
    <property type="entry name" value="ACP-like"/>
    <property type="match status" value="1"/>
</dbReference>
<evidence type="ECO:0000313" key="6">
    <source>
        <dbReference type="Proteomes" id="UP000602198"/>
    </source>
</evidence>
<protein>
    <submittedName>
        <fullName evidence="5">AMP-binding protein</fullName>
    </submittedName>
</protein>
<dbReference type="Pfam" id="PF00501">
    <property type="entry name" value="AMP-binding"/>
    <property type="match status" value="1"/>
</dbReference>
<dbReference type="PANTHER" id="PTHR45527:SF1">
    <property type="entry name" value="FATTY ACID SYNTHASE"/>
    <property type="match status" value="1"/>
</dbReference>
<name>A0ABS1MIB8_9NOCA</name>
<feature type="non-terminal residue" evidence="5">
    <location>
        <position position="895"/>
    </location>
</feature>
<dbReference type="Gene3D" id="3.30.559.30">
    <property type="entry name" value="Nonribosomal peptide synthetase, condensation domain"/>
    <property type="match status" value="1"/>
</dbReference>
<dbReference type="Proteomes" id="UP000602198">
    <property type="component" value="Unassembled WGS sequence"/>
</dbReference>
<feature type="non-terminal residue" evidence="5">
    <location>
        <position position="1"/>
    </location>
</feature>
<dbReference type="PROSITE" id="PS50075">
    <property type="entry name" value="CARRIER"/>
    <property type="match status" value="1"/>
</dbReference>
<comment type="caution">
    <text evidence="5">The sequence shown here is derived from an EMBL/GenBank/DDBJ whole genome shotgun (WGS) entry which is preliminary data.</text>
</comment>
<dbReference type="InterPro" id="IPR020845">
    <property type="entry name" value="AMP-binding_CS"/>
</dbReference>
<evidence type="ECO:0000259" key="4">
    <source>
        <dbReference type="PROSITE" id="PS50075"/>
    </source>
</evidence>
<accession>A0ABS1MIB8</accession>
<reference evidence="5 6" key="1">
    <citation type="submission" date="2021-01" db="EMBL/GenBank/DDBJ databases">
        <title>WGS of actinomycetes isolated from Thailand.</title>
        <authorList>
            <person name="Thawai C."/>
        </authorList>
    </citation>
    <scope>NUCLEOTIDE SEQUENCE [LARGE SCALE GENOMIC DNA]</scope>
    <source>
        <strain evidence="5 6">LPG 2</strain>
    </source>
</reference>
<dbReference type="InterPro" id="IPR036736">
    <property type="entry name" value="ACP-like_sf"/>
</dbReference>
<dbReference type="InterPro" id="IPR042099">
    <property type="entry name" value="ANL_N_sf"/>
</dbReference>
<evidence type="ECO:0000256" key="3">
    <source>
        <dbReference type="ARBA" id="ARBA00022553"/>
    </source>
</evidence>
<comment type="cofactor">
    <cofactor evidence="1">
        <name>pantetheine 4'-phosphate</name>
        <dbReference type="ChEBI" id="CHEBI:47942"/>
    </cofactor>
</comment>
<keyword evidence="6" id="KW-1185">Reference proteome</keyword>
<gene>
    <name evidence="5" type="ORF">JK358_38690</name>
</gene>
<keyword evidence="2" id="KW-0596">Phosphopantetheine</keyword>
<dbReference type="InterPro" id="IPR009081">
    <property type="entry name" value="PP-bd_ACP"/>
</dbReference>
<evidence type="ECO:0000256" key="1">
    <source>
        <dbReference type="ARBA" id="ARBA00001957"/>
    </source>
</evidence>
<dbReference type="PANTHER" id="PTHR45527">
    <property type="entry name" value="NONRIBOSOMAL PEPTIDE SYNTHETASE"/>
    <property type="match status" value="1"/>
</dbReference>
<dbReference type="InterPro" id="IPR000873">
    <property type="entry name" value="AMP-dep_synth/lig_dom"/>
</dbReference>
<dbReference type="Gene3D" id="1.10.1200.10">
    <property type="entry name" value="ACP-like"/>
    <property type="match status" value="1"/>
</dbReference>
<dbReference type="RefSeq" id="WP_201958853.1">
    <property type="nucleotide sequence ID" value="NZ_JAERRJ010000041.1"/>
</dbReference>
<evidence type="ECO:0000313" key="5">
    <source>
        <dbReference type="EMBL" id="MBL1080339.1"/>
    </source>
</evidence>
<dbReference type="InterPro" id="IPR006162">
    <property type="entry name" value="Ppantetheine_attach_site"/>
</dbReference>
<dbReference type="Gene3D" id="3.30.559.10">
    <property type="entry name" value="Chloramphenicol acetyltransferase-like domain"/>
    <property type="match status" value="1"/>
</dbReference>
<dbReference type="Gene3D" id="3.40.50.12780">
    <property type="entry name" value="N-terminal domain of ligase-like"/>
    <property type="match status" value="1"/>
</dbReference>